<evidence type="ECO:0000313" key="8">
    <source>
        <dbReference type="Proteomes" id="UP001500635"/>
    </source>
</evidence>
<feature type="domain" description="Alpha galactosidase C-terminal" evidence="6">
    <location>
        <begin position="323"/>
        <end position="393"/>
    </location>
</feature>
<keyword evidence="4 5" id="KW-0326">Glycosidase</keyword>
<dbReference type="Proteomes" id="UP001500635">
    <property type="component" value="Unassembled WGS sequence"/>
</dbReference>
<dbReference type="InterPro" id="IPR002241">
    <property type="entry name" value="Glyco_hydro_27"/>
</dbReference>
<dbReference type="SUPFAM" id="SSF51445">
    <property type="entry name" value="(Trans)glycosidases"/>
    <property type="match status" value="1"/>
</dbReference>
<evidence type="ECO:0000256" key="2">
    <source>
        <dbReference type="ARBA" id="ARBA00022729"/>
    </source>
</evidence>
<evidence type="ECO:0000256" key="1">
    <source>
        <dbReference type="ARBA" id="ARBA00009743"/>
    </source>
</evidence>
<dbReference type="PANTHER" id="PTHR11452:SF75">
    <property type="entry name" value="ALPHA-GALACTOSIDASE MEL1"/>
    <property type="match status" value="1"/>
</dbReference>
<keyword evidence="5" id="KW-1015">Disulfide bond</keyword>
<evidence type="ECO:0000259" key="6">
    <source>
        <dbReference type="Pfam" id="PF17801"/>
    </source>
</evidence>
<keyword evidence="2" id="KW-0732">Signal</keyword>
<evidence type="ECO:0000256" key="4">
    <source>
        <dbReference type="ARBA" id="ARBA00023295"/>
    </source>
</evidence>
<dbReference type="PRINTS" id="PR00740">
    <property type="entry name" value="GLHYDRLASE27"/>
</dbReference>
<dbReference type="Pfam" id="PF17801">
    <property type="entry name" value="Melibiase_C"/>
    <property type="match status" value="1"/>
</dbReference>
<reference evidence="8" key="1">
    <citation type="journal article" date="2019" name="Int. J. Syst. Evol. Microbiol.">
        <title>The Global Catalogue of Microorganisms (GCM) 10K type strain sequencing project: providing services to taxonomists for standard genome sequencing and annotation.</title>
        <authorList>
            <consortium name="The Broad Institute Genomics Platform"/>
            <consortium name="The Broad Institute Genome Sequencing Center for Infectious Disease"/>
            <person name="Wu L."/>
            <person name="Ma J."/>
        </authorList>
    </citation>
    <scope>NUCLEOTIDE SEQUENCE [LARGE SCALE GENOMIC DNA]</scope>
    <source>
        <strain evidence="8">JCM 17688</strain>
    </source>
</reference>
<dbReference type="Gene3D" id="2.60.40.1180">
    <property type="entry name" value="Golgi alpha-mannosidase II"/>
    <property type="match status" value="1"/>
</dbReference>
<dbReference type="InterPro" id="IPR013785">
    <property type="entry name" value="Aldolase_TIM"/>
</dbReference>
<dbReference type="PANTHER" id="PTHR11452">
    <property type="entry name" value="ALPHA-GALACTOSIDASE/ALPHA-N-ACETYLGALACTOSAMINIDASE"/>
    <property type="match status" value="1"/>
</dbReference>
<keyword evidence="3 5" id="KW-0378">Hydrolase</keyword>
<dbReference type="EC" id="3.2.1.22" evidence="5"/>
<protein>
    <recommendedName>
        <fullName evidence="5">Alpha-galactosidase</fullName>
        <ecNumber evidence="5">3.2.1.22</ecNumber>
    </recommendedName>
    <alternativeName>
        <fullName evidence="5">Melibiase</fullName>
    </alternativeName>
</protein>
<proteinExistence type="inferred from homology"/>
<gene>
    <name evidence="7" type="ORF">GCM10023147_24890</name>
</gene>
<evidence type="ECO:0000256" key="5">
    <source>
        <dbReference type="RuleBase" id="RU361168"/>
    </source>
</evidence>
<name>A0ABP8JNW2_9ACTN</name>
<dbReference type="SUPFAM" id="SSF51011">
    <property type="entry name" value="Glycosyl hydrolase domain"/>
    <property type="match status" value="1"/>
</dbReference>
<comment type="caution">
    <text evidence="7">The sequence shown here is derived from an EMBL/GenBank/DDBJ whole genome shotgun (WGS) entry which is preliminary data.</text>
</comment>
<keyword evidence="8" id="KW-1185">Reference proteome</keyword>
<evidence type="ECO:0000313" key="7">
    <source>
        <dbReference type="EMBL" id="GAA4393811.1"/>
    </source>
</evidence>
<dbReference type="InterPro" id="IPR041233">
    <property type="entry name" value="Melibiase_C"/>
</dbReference>
<comment type="similarity">
    <text evidence="1 5">Belongs to the glycosyl hydrolase 27 family.</text>
</comment>
<dbReference type="Gene3D" id="3.20.20.70">
    <property type="entry name" value="Aldolase class I"/>
    <property type="match status" value="1"/>
</dbReference>
<dbReference type="InterPro" id="IPR017853">
    <property type="entry name" value="GH"/>
</dbReference>
<dbReference type="Pfam" id="PF16499">
    <property type="entry name" value="Melibiase_2"/>
    <property type="match status" value="1"/>
</dbReference>
<dbReference type="EMBL" id="BAABFR010000034">
    <property type="protein sequence ID" value="GAA4393811.1"/>
    <property type="molecule type" value="Genomic_DNA"/>
</dbReference>
<sequence length="394" mass="41780">MALVAATATASVSHAPVRYPPGAKAADTAVPLMGWNSWNLFGCNVNEHDVEAEADALVSSGLAARGYRTVTVDDCWFDPRRAPDGSLRADPQRFPHGMAALGRFLHARGLRFGIYESPNARTCAQFAGTYRGSTGSLGHETQDARTFASWGVDFLKYDWCATDSDPQRQVNAFARMRDALRATGRSIVYAINPNSDVAGAVPGPTVDWSPLANQVRTTNDVIPAWRTRLGRLGDQGIGEALEQAPAPTTPGVASDMDMLVVGFIGVSPAEARTQVAMWSMFGSPLIATNDITRMSTGISKLLGDPLLIAIDQDPSAPARRVGQAWVRRLSDGRLAVAFVDDSPRPVRLGATPSALGWTGPAPTVAGAWGSAAQTGVTWVGAELAPHDTAVFILS</sequence>
<dbReference type="InterPro" id="IPR013780">
    <property type="entry name" value="Glyco_hydro_b"/>
</dbReference>
<comment type="catalytic activity">
    <reaction evidence="5">
        <text>Hydrolysis of terminal, non-reducing alpha-D-galactose residues in alpha-D-galactosides, including galactose oligosaccharides, galactomannans and galactolipids.</text>
        <dbReference type="EC" id="3.2.1.22"/>
    </reaction>
</comment>
<dbReference type="CDD" id="cd14792">
    <property type="entry name" value="GH27"/>
    <property type="match status" value="1"/>
</dbReference>
<organism evidence="7 8">
    <name type="scientific">Tsukamurella soli</name>
    <dbReference type="NCBI Taxonomy" id="644556"/>
    <lineage>
        <taxon>Bacteria</taxon>
        <taxon>Bacillati</taxon>
        <taxon>Actinomycetota</taxon>
        <taxon>Actinomycetes</taxon>
        <taxon>Mycobacteriales</taxon>
        <taxon>Tsukamurellaceae</taxon>
        <taxon>Tsukamurella</taxon>
    </lineage>
</organism>
<accession>A0ABP8JNW2</accession>
<evidence type="ECO:0000256" key="3">
    <source>
        <dbReference type="ARBA" id="ARBA00022801"/>
    </source>
</evidence>